<accession>A0A6A6EV97</accession>
<proteinExistence type="predicted"/>
<dbReference type="Pfam" id="PF06985">
    <property type="entry name" value="HET"/>
    <property type="match status" value="1"/>
</dbReference>
<dbReference type="OrthoDB" id="2958217at2759"/>
<evidence type="ECO:0000313" key="2">
    <source>
        <dbReference type="EMBL" id="KAF2194698.1"/>
    </source>
</evidence>
<dbReference type="EMBL" id="ML994611">
    <property type="protein sequence ID" value="KAF2194698.1"/>
    <property type="molecule type" value="Genomic_DNA"/>
</dbReference>
<organism evidence="2 3">
    <name type="scientific">Zopfia rhizophila CBS 207.26</name>
    <dbReference type="NCBI Taxonomy" id="1314779"/>
    <lineage>
        <taxon>Eukaryota</taxon>
        <taxon>Fungi</taxon>
        <taxon>Dikarya</taxon>
        <taxon>Ascomycota</taxon>
        <taxon>Pezizomycotina</taxon>
        <taxon>Dothideomycetes</taxon>
        <taxon>Dothideomycetes incertae sedis</taxon>
        <taxon>Zopfiaceae</taxon>
        <taxon>Zopfia</taxon>
    </lineage>
</organism>
<dbReference type="InterPro" id="IPR010730">
    <property type="entry name" value="HET"/>
</dbReference>
<dbReference type="AlphaFoldDB" id="A0A6A6EV97"/>
<feature type="domain" description="Heterokaryon incompatibility" evidence="1">
    <location>
        <begin position="60"/>
        <end position="147"/>
    </location>
</feature>
<sequence>MSLEVVQKWVSDCVLNHDGCRKGCTDTSYVPSRLIDPREPNENCRRIRITERRASQRAKYISLSYRWGDVEPLNLTSATFQHFRSGPPIYELPRTFRDVTQIAGLLEIRYIWINSLCIQQDSLQDWKRESILMRNLYVNSYCAVVAAC</sequence>
<dbReference type="PANTHER" id="PTHR33112:SF10">
    <property type="entry name" value="TOL"/>
    <property type="match status" value="1"/>
</dbReference>
<gene>
    <name evidence="2" type="ORF">K469DRAFT_547502</name>
</gene>
<evidence type="ECO:0000313" key="3">
    <source>
        <dbReference type="Proteomes" id="UP000800200"/>
    </source>
</evidence>
<name>A0A6A6EV97_9PEZI</name>
<reference evidence="2" key="1">
    <citation type="journal article" date="2020" name="Stud. Mycol.">
        <title>101 Dothideomycetes genomes: a test case for predicting lifestyles and emergence of pathogens.</title>
        <authorList>
            <person name="Haridas S."/>
            <person name="Albert R."/>
            <person name="Binder M."/>
            <person name="Bloem J."/>
            <person name="Labutti K."/>
            <person name="Salamov A."/>
            <person name="Andreopoulos B."/>
            <person name="Baker S."/>
            <person name="Barry K."/>
            <person name="Bills G."/>
            <person name="Bluhm B."/>
            <person name="Cannon C."/>
            <person name="Castanera R."/>
            <person name="Culley D."/>
            <person name="Daum C."/>
            <person name="Ezra D."/>
            <person name="Gonzalez J."/>
            <person name="Henrissat B."/>
            <person name="Kuo A."/>
            <person name="Liang C."/>
            <person name="Lipzen A."/>
            <person name="Lutzoni F."/>
            <person name="Magnuson J."/>
            <person name="Mondo S."/>
            <person name="Nolan M."/>
            <person name="Ohm R."/>
            <person name="Pangilinan J."/>
            <person name="Park H.-J."/>
            <person name="Ramirez L."/>
            <person name="Alfaro M."/>
            <person name="Sun H."/>
            <person name="Tritt A."/>
            <person name="Yoshinaga Y."/>
            <person name="Zwiers L.-H."/>
            <person name="Turgeon B."/>
            <person name="Goodwin S."/>
            <person name="Spatafora J."/>
            <person name="Crous P."/>
            <person name="Grigoriev I."/>
        </authorList>
    </citation>
    <scope>NUCLEOTIDE SEQUENCE</scope>
    <source>
        <strain evidence="2">CBS 207.26</strain>
    </source>
</reference>
<evidence type="ECO:0000259" key="1">
    <source>
        <dbReference type="Pfam" id="PF06985"/>
    </source>
</evidence>
<keyword evidence="3" id="KW-1185">Reference proteome</keyword>
<protein>
    <submittedName>
        <fullName evidence="2">HET-domain-containing protein</fullName>
    </submittedName>
</protein>
<dbReference type="PANTHER" id="PTHR33112">
    <property type="entry name" value="DOMAIN PROTEIN, PUTATIVE-RELATED"/>
    <property type="match status" value="1"/>
</dbReference>
<dbReference type="Proteomes" id="UP000800200">
    <property type="component" value="Unassembled WGS sequence"/>
</dbReference>